<protein>
    <submittedName>
        <fullName evidence="5">3-keto-5-aminohexanoate cleavage protein</fullName>
    </submittedName>
</protein>
<keyword evidence="2" id="KW-0808">Transferase</keyword>
<dbReference type="Pfam" id="PF05853">
    <property type="entry name" value="BKACE"/>
    <property type="match status" value="1"/>
</dbReference>
<reference evidence="5 6" key="1">
    <citation type="submission" date="2016-08" db="EMBL/GenBank/DDBJ databases">
        <title>A new outlook on sporulation: Clostridium algidixylanolyticum.</title>
        <authorList>
            <person name="Poppleton D.I."/>
            <person name="Gribaldo S."/>
        </authorList>
    </citation>
    <scope>NUCLEOTIDE SEQUENCE [LARGE SCALE GENOMIC DNA]</scope>
    <source>
        <strain evidence="5 6">SPL73</strain>
    </source>
</reference>
<dbReference type="PANTHER" id="PTHR37418">
    <property type="entry name" value="3-KETO-5-AMINOHEXANOATE CLEAVAGE ENZYME-RELATED"/>
    <property type="match status" value="1"/>
</dbReference>
<dbReference type="InterPro" id="IPR013785">
    <property type="entry name" value="Aldolase_TIM"/>
</dbReference>
<dbReference type="GO" id="GO:0043720">
    <property type="term" value="F:3-keto-5-aminohexanoate cleavage activity"/>
    <property type="evidence" value="ECO:0007669"/>
    <property type="project" value="InterPro"/>
</dbReference>
<dbReference type="EMBL" id="MCIA01000015">
    <property type="protein sequence ID" value="RKD31868.1"/>
    <property type="molecule type" value="Genomic_DNA"/>
</dbReference>
<keyword evidence="3" id="KW-0479">Metal-binding</keyword>
<evidence type="ECO:0000256" key="1">
    <source>
        <dbReference type="ARBA" id="ARBA00001947"/>
    </source>
</evidence>
<dbReference type="Proteomes" id="UP000284277">
    <property type="component" value="Unassembled WGS sequence"/>
</dbReference>
<keyword evidence="6" id="KW-1185">Reference proteome</keyword>
<dbReference type="InterPro" id="IPR008567">
    <property type="entry name" value="BKACE"/>
</dbReference>
<evidence type="ECO:0000256" key="3">
    <source>
        <dbReference type="ARBA" id="ARBA00022723"/>
    </source>
</evidence>
<comment type="cofactor">
    <cofactor evidence="1">
        <name>Zn(2+)</name>
        <dbReference type="ChEBI" id="CHEBI:29105"/>
    </cofactor>
</comment>
<proteinExistence type="predicted"/>
<dbReference type="OrthoDB" id="63399at2"/>
<dbReference type="RefSeq" id="WP_120196771.1">
    <property type="nucleotide sequence ID" value="NZ_MCIA01000015.1"/>
</dbReference>
<organism evidence="5 6">
    <name type="scientific">Lacrimispora algidixylanolytica</name>
    <dbReference type="NCBI Taxonomy" id="94868"/>
    <lineage>
        <taxon>Bacteria</taxon>
        <taxon>Bacillati</taxon>
        <taxon>Bacillota</taxon>
        <taxon>Clostridia</taxon>
        <taxon>Lachnospirales</taxon>
        <taxon>Lachnospiraceae</taxon>
        <taxon>Lacrimispora</taxon>
    </lineage>
</organism>
<dbReference type="Gene3D" id="3.20.20.70">
    <property type="entry name" value="Aldolase class I"/>
    <property type="match status" value="1"/>
</dbReference>
<evidence type="ECO:0000256" key="4">
    <source>
        <dbReference type="ARBA" id="ARBA00022833"/>
    </source>
</evidence>
<evidence type="ECO:0000256" key="2">
    <source>
        <dbReference type="ARBA" id="ARBA00022679"/>
    </source>
</evidence>
<dbReference type="GO" id="GO:0046872">
    <property type="term" value="F:metal ion binding"/>
    <property type="evidence" value="ECO:0007669"/>
    <property type="project" value="UniProtKB-KW"/>
</dbReference>
<dbReference type="AlphaFoldDB" id="A0A419T394"/>
<evidence type="ECO:0000313" key="6">
    <source>
        <dbReference type="Proteomes" id="UP000284277"/>
    </source>
</evidence>
<comment type="caution">
    <text evidence="5">The sequence shown here is derived from an EMBL/GenBank/DDBJ whole genome shotgun (WGS) entry which is preliminary data.</text>
</comment>
<gene>
    <name evidence="5" type="ORF">BET01_19045</name>
</gene>
<evidence type="ECO:0000313" key="5">
    <source>
        <dbReference type="EMBL" id="RKD31868.1"/>
    </source>
</evidence>
<accession>A0A419T394</accession>
<name>A0A419T394_9FIRM</name>
<dbReference type="PANTHER" id="PTHR37418:SF2">
    <property type="entry name" value="3-KETO-5-AMINOHEXANOATE CLEAVAGE ENZYME"/>
    <property type="match status" value="1"/>
</dbReference>
<keyword evidence="4" id="KW-0862">Zinc</keyword>
<sequence length="277" mass="30618">MGDLSNKVILTVATTGAWPTKEITPYVPIQPPEIAEEVYACWKAGASMSHIHVRDDEARASMDYNKFEETVRLIRAKKDCDIVLNLTTSGGIGLDDEMRIKPFKELKPELASYDCGSMNWQNNCVFENSPAFLEKLGNTLQEAGVKPEIEIFDVGMIYNALYYLKKGVLKAPLHFQFVLGAAGGMTATVDNLVYLKNLIPEGCTWSALGIGKGHLPILYTALALGGNIRVGMEDNIMYSKGELAKSNVEFVERAKRIIHEFGKEVATPEETRQILGV</sequence>